<feature type="domain" description="Cyclic nucleotide-binding" evidence="13">
    <location>
        <begin position="510"/>
        <end position="558"/>
    </location>
</feature>
<dbReference type="PROSITE" id="PS50297">
    <property type="entry name" value="ANK_REP_REGION"/>
    <property type="match status" value="2"/>
</dbReference>
<dbReference type="Gene3D" id="2.60.120.10">
    <property type="entry name" value="Jelly Rolls"/>
    <property type="match status" value="1"/>
</dbReference>
<evidence type="ECO:0000256" key="3">
    <source>
        <dbReference type="ARBA" id="ARBA00022448"/>
    </source>
</evidence>
<dbReference type="EMBL" id="BEGY01000126">
    <property type="protein sequence ID" value="GAX84454.1"/>
    <property type="molecule type" value="Genomic_DNA"/>
</dbReference>
<feature type="transmembrane region" description="Helical" evidence="12">
    <location>
        <begin position="233"/>
        <end position="253"/>
    </location>
</feature>
<dbReference type="InterPro" id="IPR036770">
    <property type="entry name" value="Ankyrin_rpt-contain_sf"/>
</dbReference>
<keyword evidence="15" id="KW-1185">Reference proteome</keyword>
<evidence type="ECO:0000256" key="4">
    <source>
        <dbReference type="ARBA" id="ARBA00022692"/>
    </source>
</evidence>
<proteinExistence type="inferred from homology"/>
<evidence type="ECO:0000313" key="15">
    <source>
        <dbReference type="Proteomes" id="UP000232323"/>
    </source>
</evidence>
<evidence type="ECO:0000256" key="11">
    <source>
        <dbReference type="SAM" id="MobiDB-lite"/>
    </source>
</evidence>
<dbReference type="Pfam" id="PF12796">
    <property type="entry name" value="Ank_2"/>
    <property type="match status" value="2"/>
</dbReference>
<keyword evidence="5" id="KW-0630">Potassium</keyword>
<comment type="caution">
    <text evidence="14">The sequence shown here is derived from an EMBL/GenBank/DDBJ whole genome shotgun (WGS) entry which is preliminary data.</text>
</comment>
<comment type="subcellular location">
    <subcellularLocation>
        <location evidence="1">Membrane</location>
        <topology evidence="1">Multi-pass membrane protein</topology>
    </subcellularLocation>
</comment>
<feature type="compositionally biased region" description="Pro residues" evidence="11">
    <location>
        <begin position="1292"/>
        <end position="1302"/>
    </location>
</feature>
<dbReference type="PROSITE" id="PS50088">
    <property type="entry name" value="ANK_REPEAT"/>
    <property type="match status" value="2"/>
</dbReference>
<evidence type="ECO:0000256" key="2">
    <source>
        <dbReference type="ARBA" id="ARBA00007929"/>
    </source>
</evidence>
<feature type="region of interest" description="Disordered" evidence="11">
    <location>
        <begin position="562"/>
        <end position="646"/>
    </location>
</feature>
<feature type="region of interest" description="Disordered" evidence="11">
    <location>
        <begin position="1038"/>
        <end position="1079"/>
    </location>
</feature>
<name>A0A250XMY3_9CHLO</name>
<feature type="transmembrane region" description="Helical" evidence="12">
    <location>
        <begin position="259"/>
        <end position="280"/>
    </location>
</feature>
<evidence type="ECO:0000256" key="5">
    <source>
        <dbReference type="ARBA" id="ARBA00022826"/>
    </source>
</evidence>
<dbReference type="Gene3D" id="1.25.40.20">
    <property type="entry name" value="Ankyrin repeat-containing domain"/>
    <property type="match status" value="2"/>
</dbReference>
<dbReference type="InterPro" id="IPR014710">
    <property type="entry name" value="RmlC-like_jellyroll"/>
</dbReference>
<dbReference type="Proteomes" id="UP000232323">
    <property type="component" value="Unassembled WGS sequence"/>
</dbReference>
<dbReference type="GO" id="GO:0005249">
    <property type="term" value="F:voltage-gated potassium channel activity"/>
    <property type="evidence" value="ECO:0007669"/>
    <property type="project" value="InterPro"/>
</dbReference>
<feature type="compositionally biased region" description="Polar residues" evidence="11">
    <location>
        <begin position="1339"/>
        <end position="1362"/>
    </location>
</feature>
<dbReference type="InterPro" id="IPR002110">
    <property type="entry name" value="Ankyrin_rpt"/>
</dbReference>
<dbReference type="SUPFAM" id="SSF48403">
    <property type="entry name" value="Ankyrin repeat"/>
    <property type="match status" value="1"/>
</dbReference>
<feature type="transmembrane region" description="Helical" evidence="12">
    <location>
        <begin position="157"/>
        <end position="179"/>
    </location>
</feature>
<dbReference type="PANTHER" id="PTHR45743:SF2">
    <property type="entry name" value="POTASSIUM CHANNEL AKT1"/>
    <property type="match status" value="1"/>
</dbReference>
<evidence type="ECO:0000256" key="7">
    <source>
        <dbReference type="ARBA" id="ARBA00022989"/>
    </source>
</evidence>
<feature type="region of interest" description="Disordered" evidence="11">
    <location>
        <begin position="1267"/>
        <end position="1435"/>
    </location>
</feature>
<dbReference type="InterPro" id="IPR018490">
    <property type="entry name" value="cNMP-bd_dom_sf"/>
</dbReference>
<feature type="region of interest" description="Disordered" evidence="11">
    <location>
        <begin position="1210"/>
        <end position="1229"/>
    </location>
</feature>
<keyword evidence="8" id="KW-0406">Ion transport</keyword>
<keyword evidence="9 12" id="KW-0472">Membrane</keyword>
<dbReference type="InterPro" id="IPR045319">
    <property type="entry name" value="KAT/AKT"/>
</dbReference>
<evidence type="ECO:0000256" key="1">
    <source>
        <dbReference type="ARBA" id="ARBA00004141"/>
    </source>
</evidence>
<evidence type="ECO:0000256" key="10">
    <source>
        <dbReference type="PROSITE-ProRule" id="PRU00023"/>
    </source>
</evidence>
<dbReference type="InterPro" id="IPR000595">
    <property type="entry name" value="cNMP-bd_dom"/>
</dbReference>
<evidence type="ECO:0000256" key="9">
    <source>
        <dbReference type="ARBA" id="ARBA00023136"/>
    </source>
</evidence>
<reference evidence="14 15" key="1">
    <citation type="submission" date="2017-08" db="EMBL/GenBank/DDBJ databases">
        <title>Acidophilic green algal genome provides insights into adaptation to an acidic environment.</title>
        <authorList>
            <person name="Hirooka S."/>
            <person name="Hirose Y."/>
            <person name="Kanesaki Y."/>
            <person name="Higuchi S."/>
            <person name="Fujiwara T."/>
            <person name="Onuma R."/>
            <person name="Era A."/>
            <person name="Ohbayashi R."/>
            <person name="Uzuka A."/>
            <person name="Nozaki H."/>
            <person name="Yoshikawa H."/>
            <person name="Miyagishima S.Y."/>
        </authorList>
    </citation>
    <scope>NUCLEOTIDE SEQUENCE [LARGE SCALE GENOMIC DNA]</scope>
    <source>
        <strain evidence="14 15">NIES-2499</strain>
    </source>
</reference>
<feature type="transmembrane region" description="Helical" evidence="12">
    <location>
        <begin position="379"/>
        <end position="401"/>
    </location>
</feature>
<dbReference type="PROSITE" id="PS50042">
    <property type="entry name" value="CNMP_BINDING_3"/>
    <property type="match status" value="2"/>
</dbReference>
<protein>
    <recommendedName>
        <fullName evidence="13">Cyclic nucleotide-binding domain-containing protein</fullName>
    </recommendedName>
</protein>
<keyword evidence="7 12" id="KW-1133">Transmembrane helix</keyword>
<feature type="compositionally biased region" description="Polar residues" evidence="11">
    <location>
        <begin position="621"/>
        <end position="632"/>
    </location>
</feature>
<keyword evidence="6" id="KW-0851">Voltage-gated channel</keyword>
<feature type="compositionally biased region" description="Polar residues" evidence="11">
    <location>
        <begin position="1400"/>
        <end position="1411"/>
    </location>
</feature>
<organism evidence="14 15">
    <name type="scientific">Chlamydomonas eustigma</name>
    <dbReference type="NCBI Taxonomy" id="1157962"/>
    <lineage>
        <taxon>Eukaryota</taxon>
        <taxon>Viridiplantae</taxon>
        <taxon>Chlorophyta</taxon>
        <taxon>core chlorophytes</taxon>
        <taxon>Chlorophyceae</taxon>
        <taxon>CS clade</taxon>
        <taxon>Chlamydomonadales</taxon>
        <taxon>Chlamydomonadaceae</taxon>
        <taxon>Chlamydomonas</taxon>
    </lineage>
</organism>
<feature type="transmembrane region" description="Helical" evidence="12">
    <location>
        <begin position="301"/>
        <end position="324"/>
    </location>
</feature>
<dbReference type="Gene3D" id="1.10.287.70">
    <property type="match status" value="1"/>
</dbReference>
<evidence type="ECO:0000256" key="12">
    <source>
        <dbReference type="SAM" id="Phobius"/>
    </source>
</evidence>
<dbReference type="InterPro" id="IPR005821">
    <property type="entry name" value="Ion_trans_dom"/>
</dbReference>
<keyword evidence="6" id="KW-0407">Ion channel</keyword>
<keyword evidence="10" id="KW-0040">ANK repeat</keyword>
<keyword evidence="4 12" id="KW-0812">Transmembrane</keyword>
<sequence>MAGLIGSKWQQAVPPVMVEPRSDSIFMIPASNLELKDAIEGAAALRNEQECNAAWSRAPTQETGRRERRGSSVAFDFNVNGKDHPAHLETSLKGKSSMSVYGNMPPPAIKELRKSNLMVSQLDVASEGDAVMPGKQNKWWWIFKPKVISPKSKWYRIFWYFTMMVAFLNAILSPYQLAFVEAGGFAPYTDFWAVFEYICTLIFLLDIVLKFFRAYIDSESNEPVTSISKISYRYFKFLFWFDILFMIPFTDIIESADTGMGELAAIYVGLLGFLKVGRLYRIFELFQQLDHNMVISQISLMLLRNMFYILLTCHWFACVFYFIARVEDYHYGYGTGVSLDGYLNYLNNLTADAGGITPPPPSWVVRHLERFDGQPIGNFYIYSLYVSVVSFAGLGDGDFYCATPAESIAMACYLLFNVVLGAYILGTVTMLMVKTDERSKTFRDQKIGLKNYSKIHGLPEALNYAMNQHLELHFQSESMSDERVLVNYPAAIRRRVLRHLYLQPLKQCYLFRKCKAKFLDAVLVAARTDLFMPNIQLISEGDIVLDLNIMIEGEVQVLPADVDNTPESVGPAGAIRRRSLRNSELATGGAGRRRSRTSLHMNSQDMDAPLQGGANSRRRVSQTSLRTGTSQDMEGPGRSKSLNQSSLNMSMGSAQSMAFLDHTRPVSGEHGKDDIRGTSDCFGEVAFFSDVPSAESVWTDTVVRVLILSKAAYDQLLASHPAQVRLVLGNLKEHVDKALMDELQACVDSIPESGSKLSSNLEPYLTDGLLMTSNLPCEVMSELRGALSGEECKRLDRAVSTQSAVASFCMKQQLINYFHLVTAAGKGDEEAVKGFLSQGISPNECDYDKRTCLHIAAQEGHTDVVRMLIEAGADVNAVDEFGTNVLFGAVKHGHDETAKVLVAKGASLAGSKIVGVEVVKSIVGGDLAILARFLRSSFDANQRLFSDTKTALHVAASEGSVAAAKLLIEAGANVLLTDRWGHTALDDAKAARAQPVVELLQPLMKEAETDLKRGSRMSDRSISSSLLSLGASKKKRINGVGLSGPEKALRAQRSKDASLTGSEAAFKPHSKAGVAESPVSGTQVNMLRKSSVSLTAEALGIEQAPKENSSTPVLIAPSLNSSYSSAQSPLISPAYSSQPYLQRPMASGELETKEEEEAPLIDLESVFAFEAALKQAYQRQTSVQGNTAASKAGSLAQGVEVSLGERALKKATPSDPVARPAAAAAAAPDVGPAEATLLEEDMEEAVAALAAAASLYSAASSKRAPGVAAATVGGSSLRSRRSSTTDQHRPLTCPPASIPPDPRSAANQAAAGDNHGNPDLNPNASPFLAHSMMDPKRSSGASSPLTAFMDSLSTVVSSNNKCSPHPLAEAMQPTSANGRATQPSPLGFNSDFASFKRQQEAASTNLTGSRGNQKEAVVWRDSPLFGASPEPPPLE</sequence>
<keyword evidence="5" id="KW-0633">Potassium transport</keyword>
<feature type="transmembrane region" description="Helical" evidence="12">
    <location>
        <begin position="191"/>
        <end position="212"/>
    </location>
</feature>
<evidence type="ECO:0000259" key="13">
    <source>
        <dbReference type="PROSITE" id="PS50042"/>
    </source>
</evidence>
<gene>
    <name evidence="14" type="ORF">CEUSTIGMA_g11874.t1</name>
</gene>
<dbReference type="SMART" id="SM00248">
    <property type="entry name" value="ANK"/>
    <property type="match status" value="4"/>
</dbReference>
<feature type="repeat" description="ANK" evidence="10">
    <location>
        <begin position="947"/>
        <end position="979"/>
    </location>
</feature>
<dbReference type="SUPFAM" id="SSF51206">
    <property type="entry name" value="cAMP-binding domain-like"/>
    <property type="match status" value="1"/>
</dbReference>
<comment type="similarity">
    <text evidence="2">Belongs to the potassium channel family. Plant (TC 1.A.1.4) subfamily.</text>
</comment>
<feature type="domain" description="Cyclic nucleotide-binding" evidence="13">
    <location>
        <begin position="677"/>
        <end position="734"/>
    </location>
</feature>
<feature type="compositionally biased region" description="Low complexity" evidence="11">
    <location>
        <begin position="1213"/>
        <end position="1229"/>
    </location>
</feature>
<dbReference type="Pfam" id="PF00520">
    <property type="entry name" value="Ion_trans"/>
    <property type="match status" value="1"/>
</dbReference>
<dbReference type="PANTHER" id="PTHR45743">
    <property type="entry name" value="POTASSIUM CHANNEL AKT1"/>
    <property type="match status" value="1"/>
</dbReference>
<accession>A0A250XMY3</accession>
<feature type="compositionally biased region" description="Basic and acidic residues" evidence="11">
    <location>
        <begin position="1047"/>
        <end position="1056"/>
    </location>
</feature>
<evidence type="ECO:0000256" key="6">
    <source>
        <dbReference type="ARBA" id="ARBA00022882"/>
    </source>
</evidence>
<keyword evidence="3" id="KW-0813">Transport</keyword>
<dbReference type="GO" id="GO:0034702">
    <property type="term" value="C:monoatomic ion channel complex"/>
    <property type="evidence" value="ECO:0007669"/>
    <property type="project" value="UniProtKB-KW"/>
</dbReference>
<evidence type="ECO:0000313" key="14">
    <source>
        <dbReference type="EMBL" id="GAX84454.1"/>
    </source>
</evidence>
<feature type="transmembrane region" description="Helical" evidence="12">
    <location>
        <begin position="413"/>
        <end position="433"/>
    </location>
</feature>
<feature type="repeat" description="ANK" evidence="10">
    <location>
        <begin position="848"/>
        <end position="880"/>
    </location>
</feature>
<feature type="compositionally biased region" description="Polar residues" evidence="11">
    <location>
        <begin position="1372"/>
        <end position="1384"/>
    </location>
</feature>
<keyword evidence="5" id="KW-0631">Potassium channel</keyword>
<dbReference type="SUPFAM" id="SSF81324">
    <property type="entry name" value="Voltage-gated potassium channels"/>
    <property type="match status" value="1"/>
</dbReference>
<evidence type="ECO:0000256" key="8">
    <source>
        <dbReference type="ARBA" id="ARBA00023065"/>
    </source>
</evidence>
<dbReference type="OrthoDB" id="2012993at2759"/>